<feature type="compositionally biased region" description="Gly residues" evidence="4">
    <location>
        <begin position="262"/>
        <end position="278"/>
    </location>
</feature>
<evidence type="ECO:0000259" key="5">
    <source>
        <dbReference type="SMART" id="SM01117"/>
    </source>
</evidence>
<reference evidence="6" key="1">
    <citation type="submission" date="2021-01" db="EMBL/GenBank/DDBJ databases">
        <authorList>
            <person name="Corre E."/>
            <person name="Pelletier E."/>
            <person name="Niang G."/>
            <person name="Scheremetjew M."/>
            <person name="Finn R."/>
            <person name="Kale V."/>
            <person name="Holt S."/>
            <person name="Cochrane G."/>
            <person name="Meng A."/>
            <person name="Brown T."/>
            <person name="Cohen L."/>
        </authorList>
    </citation>
    <scope>NUCLEOTIDE SEQUENCE</scope>
    <source>
        <strain evidence="6">CCMP3105</strain>
    </source>
</reference>
<dbReference type="CDD" id="cd19165">
    <property type="entry name" value="HemeO"/>
    <property type="match status" value="1"/>
</dbReference>
<dbReference type="SUPFAM" id="SSF55856">
    <property type="entry name" value="Cytochrome b5-like heme/steroid binding domain"/>
    <property type="match status" value="1"/>
</dbReference>
<dbReference type="EMBL" id="HBNR01034867">
    <property type="protein sequence ID" value="CAE4590368.1"/>
    <property type="molecule type" value="Transcribed_RNA"/>
</dbReference>
<dbReference type="GO" id="GO:0046872">
    <property type="term" value="F:metal ion binding"/>
    <property type="evidence" value="ECO:0007669"/>
    <property type="project" value="UniProtKB-KW"/>
</dbReference>
<evidence type="ECO:0000256" key="1">
    <source>
        <dbReference type="ARBA" id="ARBA00022617"/>
    </source>
</evidence>
<feature type="region of interest" description="Disordered" evidence="4">
    <location>
        <begin position="408"/>
        <end position="433"/>
    </location>
</feature>
<dbReference type="AlphaFoldDB" id="A0A7S4UUI2"/>
<dbReference type="InterPro" id="IPR001199">
    <property type="entry name" value="Cyt_B5-like_heme/steroid-bd"/>
</dbReference>
<dbReference type="Gene3D" id="1.20.910.10">
    <property type="entry name" value="Heme oxygenase-like"/>
    <property type="match status" value="1"/>
</dbReference>
<dbReference type="GO" id="GO:0006788">
    <property type="term" value="P:heme oxidation"/>
    <property type="evidence" value="ECO:0007669"/>
    <property type="project" value="InterPro"/>
</dbReference>
<feature type="compositionally biased region" description="Low complexity" evidence="4">
    <location>
        <begin position="421"/>
        <end position="433"/>
    </location>
</feature>
<dbReference type="GO" id="GO:0004392">
    <property type="term" value="F:heme oxygenase (decyclizing) activity"/>
    <property type="evidence" value="ECO:0007669"/>
    <property type="project" value="InterPro"/>
</dbReference>
<dbReference type="InterPro" id="IPR016084">
    <property type="entry name" value="Haem_Oase-like_multi-hlx"/>
</dbReference>
<dbReference type="GO" id="GO:0006979">
    <property type="term" value="P:response to oxidative stress"/>
    <property type="evidence" value="ECO:0007669"/>
    <property type="project" value="TreeGrafter"/>
</dbReference>
<keyword evidence="3" id="KW-0408">Iron</keyword>
<evidence type="ECO:0000313" key="6">
    <source>
        <dbReference type="EMBL" id="CAE4590368.1"/>
    </source>
</evidence>
<dbReference type="GO" id="GO:0042167">
    <property type="term" value="P:heme catabolic process"/>
    <property type="evidence" value="ECO:0007669"/>
    <property type="project" value="TreeGrafter"/>
</dbReference>
<dbReference type="GO" id="GO:0020037">
    <property type="term" value="F:heme binding"/>
    <property type="evidence" value="ECO:0007669"/>
    <property type="project" value="TreeGrafter"/>
</dbReference>
<organism evidence="6">
    <name type="scientific">Alexandrium monilatum</name>
    <dbReference type="NCBI Taxonomy" id="311494"/>
    <lineage>
        <taxon>Eukaryota</taxon>
        <taxon>Sar</taxon>
        <taxon>Alveolata</taxon>
        <taxon>Dinophyceae</taxon>
        <taxon>Gonyaulacales</taxon>
        <taxon>Pyrocystaceae</taxon>
        <taxon>Alexandrium</taxon>
    </lineage>
</organism>
<dbReference type="SUPFAM" id="SSF48613">
    <property type="entry name" value="Heme oxygenase-like"/>
    <property type="match status" value="1"/>
</dbReference>
<gene>
    <name evidence="6" type="ORF">AMON00008_LOCUS23906</name>
</gene>
<evidence type="ECO:0000256" key="2">
    <source>
        <dbReference type="ARBA" id="ARBA00022723"/>
    </source>
</evidence>
<keyword evidence="2" id="KW-0479">Metal-binding</keyword>
<dbReference type="Pfam" id="PF00173">
    <property type="entry name" value="Cyt-b5"/>
    <property type="match status" value="1"/>
</dbReference>
<dbReference type="PANTHER" id="PTHR10720:SF0">
    <property type="entry name" value="HEME OXYGENASE"/>
    <property type="match status" value="1"/>
</dbReference>
<feature type="domain" description="Cytochrome b5 heme-binding" evidence="5">
    <location>
        <begin position="294"/>
        <end position="391"/>
    </location>
</feature>
<feature type="region of interest" description="Disordered" evidence="4">
    <location>
        <begin position="251"/>
        <end position="291"/>
    </location>
</feature>
<keyword evidence="1" id="KW-0349">Heme</keyword>
<dbReference type="PANTHER" id="PTHR10720">
    <property type="entry name" value="HEME OXYGENASE"/>
    <property type="match status" value="1"/>
</dbReference>
<dbReference type="PRINTS" id="PR00088">
    <property type="entry name" value="HAEMOXYGNASE"/>
</dbReference>
<dbReference type="SMART" id="SM01117">
    <property type="entry name" value="Cyt-b5"/>
    <property type="match status" value="1"/>
</dbReference>
<sequence>MAASEGSSEPGGKYAVLAPDVRGHSSWFLTRTNKEHQATMEHPWMKTIYARAFDRKAYGLYLASQYHVFRELEMLCKSRQKEWPLPAVYDELLHRTHALEKDLEFWCGADWRQSVASPSAKTVEYVRQLHADSGDAWLLLCHHFLQYNAVLSGGQFLGSMVSARAESEPDLQAEGAVAGAAFYDFAPECQPTHARVQRYIEAVDGLEISAELRDRMLVCMRSIYSQFLSLFDEAYAVAPTEGISYQASKTQAAGGSSSSSSGGSGSSGDAGSGGGGSRGPKIPPPPLDPADKAFTAEELLQHDGQRAGVPILTSVLGRVYDVTFGKEFFGKGGPYEMFAGHDGTYNLAVMSLKKQTLDKFKYELDDEDKECLADWIAYFDNRYSRPIGTLSGKQHSVSLQDLPRATKIPFSDMGGDEEPDAPASAAPAATSKL</sequence>
<evidence type="ECO:0000256" key="3">
    <source>
        <dbReference type="ARBA" id="ARBA00023004"/>
    </source>
</evidence>
<dbReference type="Pfam" id="PF01126">
    <property type="entry name" value="Heme_oxygenase"/>
    <property type="match status" value="1"/>
</dbReference>
<dbReference type="Gene3D" id="3.10.120.10">
    <property type="entry name" value="Cytochrome b5-like heme/steroid binding domain"/>
    <property type="match status" value="1"/>
</dbReference>
<proteinExistence type="predicted"/>
<feature type="compositionally biased region" description="Low complexity" evidence="4">
    <location>
        <begin position="252"/>
        <end position="261"/>
    </location>
</feature>
<protein>
    <recommendedName>
        <fullName evidence="5">Cytochrome b5 heme-binding domain-containing protein</fullName>
    </recommendedName>
</protein>
<dbReference type="InterPro" id="IPR036400">
    <property type="entry name" value="Cyt_B5-like_heme/steroid_sf"/>
</dbReference>
<name>A0A7S4UUI2_9DINO</name>
<dbReference type="InterPro" id="IPR002051">
    <property type="entry name" value="Haem_Oase"/>
</dbReference>
<evidence type="ECO:0000256" key="4">
    <source>
        <dbReference type="SAM" id="MobiDB-lite"/>
    </source>
</evidence>
<accession>A0A7S4UUI2</accession>
<dbReference type="InterPro" id="IPR016053">
    <property type="entry name" value="Haem_Oase-like"/>
</dbReference>